<feature type="chain" id="PRO_5043550657" evidence="2">
    <location>
        <begin position="18"/>
        <end position="444"/>
    </location>
</feature>
<accession>A0AAV2HET0</accession>
<feature type="region of interest" description="Disordered" evidence="1">
    <location>
        <begin position="277"/>
        <end position="423"/>
    </location>
</feature>
<dbReference type="Proteomes" id="UP001497497">
    <property type="component" value="Unassembled WGS sequence"/>
</dbReference>
<dbReference type="AlphaFoldDB" id="A0AAV2HET0"/>
<evidence type="ECO:0000313" key="3">
    <source>
        <dbReference type="EMBL" id="CAL1532138.1"/>
    </source>
</evidence>
<feature type="compositionally biased region" description="Pro residues" evidence="1">
    <location>
        <begin position="305"/>
        <end position="322"/>
    </location>
</feature>
<protein>
    <submittedName>
        <fullName evidence="3">Uncharacterized protein</fullName>
    </submittedName>
</protein>
<gene>
    <name evidence="3" type="ORF">GSLYS_00006217001</name>
</gene>
<comment type="caution">
    <text evidence="3">The sequence shown here is derived from an EMBL/GenBank/DDBJ whole genome shotgun (WGS) entry which is preliminary data.</text>
</comment>
<keyword evidence="2" id="KW-0732">Signal</keyword>
<organism evidence="3 4">
    <name type="scientific">Lymnaea stagnalis</name>
    <name type="common">Great pond snail</name>
    <name type="synonym">Helix stagnalis</name>
    <dbReference type="NCBI Taxonomy" id="6523"/>
    <lineage>
        <taxon>Eukaryota</taxon>
        <taxon>Metazoa</taxon>
        <taxon>Spiralia</taxon>
        <taxon>Lophotrochozoa</taxon>
        <taxon>Mollusca</taxon>
        <taxon>Gastropoda</taxon>
        <taxon>Heterobranchia</taxon>
        <taxon>Euthyneura</taxon>
        <taxon>Panpulmonata</taxon>
        <taxon>Hygrophila</taxon>
        <taxon>Lymnaeoidea</taxon>
        <taxon>Lymnaeidae</taxon>
        <taxon>Lymnaea</taxon>
    </lineage>
</organism>
<sequence length="444" mass="47185">MLRGCLLLAGLVQAALGQNANLAGYGPQYSAGGPGIGNSYLSSVNAYPGGLGSAYPGGLNYGQGNLLYGGSGYGGGILSPVGRYGLTGGANSYNSYPQGKYSDNLKLTGSALFVEKQGYNSGSGNHGLAVTVAKNAPSLLFGDYFGGQGLSMNLQVQTPLAGYYHVVVTSFARIQDGCSADTLGNILTNPSVYYPVYGGAKFGDAGLPEGAVAFVELGSNVQKSLYVGRIPQFDKLEDIAGRGVAICAADGPDSSKTPCRGQIVACVGLAYSKDDASLPSYEPQSYKDKATPQQPYDAPKTPQIPYDPPKTPQQPYAPPKTPQQPYDVPKTPQISYDAPKTPQQQYDPPKTSQQPYEPSKRPQGPYSPSQTGGNYKNPEDDYYSGQPYPGTRYYDGNSEGEYDKNSNQLVDTYNPPRTPTGYEYEANLSRRPKAKEGPIWYGPN</sequence>
<keyword evidence="4" id="KW-1185">Reference proteome</keyword>
<reference evidence="3 4" key="1">
    <citation type="submission" date="2024-04" db="EMBL/GenBank/DDBJ databases">
        <authorList>
            <consortium name="Genoscope - CEA"/>
            <person name="William W."/>
        </authorList>
    </citation>
    <scope>NUCLEOTIDE SEQUENCE [LARGE SCALE GENOMIC DNA]</scope>
</reference>
<evidence type="ECO:0000256" key="1">
    <source>
        <dbReference type="SAM" id="MobiDB-lite"/>
    </source>
</evidence>
<dbReference type="EMBL" id="CAXITT010000107">
    <property type="protein sequence ID" value="CAL1532138.1"/>
    <property type="molecule type" value="Genomic_DNA"/>
</dbReference>
<name>A0AAV2HET0_LYMST</name>
<proteinExistence type="predicted"/>
<evidence type="ECO:0000256" key="2">
    <source>
        <dbReference type="SAM" id="SignalP"/>
    </source>
</evidence>
<feature type="compositionally biased region" description="Polar residues" evidence="1">
    <location>
        <begin position="341"/>
        <end position="356"/>
    </location>
</feature>
<evidence type="ECO:0000313" key="4">
    <source>
        <dbReference type="Proteomes" id="UP001497497"/>
    </source>
</evidence>
<feature type="signal peptide" evidence="2">
    <location>
        <begin position="1"/>
        <end position="17"/>
    </location>
</feature>